<dbReference type="InterPro" id="IPR011989">
    <property type="entry name" value="ARM-like"/>
</dbReference>
<dbReference type="InterPro" id="IPR057566">
    <property type="entry name" value="TPR_TTI1_N"/>
</dbReference>
<evidence type="ECO:0000259" key="2">
    <source>
        <dbReference type="Pfam" id="PF24173"/>
    </source>
</evidence>
<dbReference type="OrthoDB" id="49511at2759"/>
<dbReference type="Pfam" id="PF24181">
    <property type="entry name" value="TPR_TTI1_C"/>
    <property type="match status" value="1"/>
</dbReference>
<dbReference type="SUPFAM" id="SSF48371">
    <property type="entry name" value="ARM repeat"/>
    <property type="match status" value="1"/>
</dbReference>
<dbReference type="InterPro" id="IPR016441">
    <property type="entry name" value="Tti1"/>
</dbReference>
<accession>A0A854QJE7</accession>
<organism evidence="4 5">
    <name type="scientific">Cryptococcus neoformans Tu259-1</name>
    <dbReference type="NCBI Taxonomy" id="1230072"/>
    <lineage>
        <taxon>Eukaryota</taxon>
        <taxon>Fungi</taxon>
        <taxon>Dikarya</taxon>
        <taxon>Basidiomycota</taxon>
        <taxon>Agaricomycotina</taxon>
        <taxon>Tremellomycetes</taxon>
        <taxon>Tremellales</taxon>
        <taxon>Cryptococcaceae</taxon>
        <taxon>Cryptococcus</taxon>
        <taxon>Cryptococcus neoformans species complex</taxon>
    </lineage>
</organism>
<feature type="region of interest" description="Disordered" evidence="1">
    <location>
        <begin position="313"/>
        <end position="333"/>
    </location>
</feature>
<dbReference type="PANTHER" id="PTHR18460:SF3">
    <property type="entry name" value="TELO2-INTERACTING PROTEIN 1 HOMOLOG"/>
    <property type="match status" value="1"/>
</dbReference>
<dbReference type="Pfam" id="PF21547">
    <property type="entry name" value="TTI1"/>
    <property type="match status" value="1"/>
</dbReference>
<dbReference type="AlphaFoldDB" id="A0A854QJE7"/>
<dbReference type="EMBL" id="AMKT01000016">
    <property type="protein sequence ID" value="OXG28275.1"/>
    <property type="molecule type" value="Genomic_DNA"/>
</dbReference>
<comment type="caution">
    <text evidence="4">The sequence shown here is derived from an EMBL/GenBank/DDBJ whole genome shotgun (WGS) entry which is preliminary data.</text>
</comment>
<evidence type="ECO:0000259" key="3">
    <source>
        <dbReference type="Pfam" id="PF24181"/>
    </source>
</evidence>
<dbReference type="PIRSF" id="PIRSF005250">
    <property type="entry name" value="UCP005250"/>
    <property type="match status" value="1"/>
</dbReference>
<feature type="domain" description="TTI1 N-terminal TPR" evidence="2">
    <location>
        <begin position="27"/>
        <end position="407"/>
    </location>
</feature>
<protein>
    <submittedName>
        <fullName evidence="4">Uncharacterized protein</fullName>
    </submittedName>
</protein>
<dbReference type="GO" id="GO:0005737">
    <property type="term" value="C:cytoplasm"/>
    <property type="evidence" value="ECO:0007669"/>
    <property type="project" value="TreeGrafter"/>
</dbReference>
<feature type="region of interest" description="Disordered" evidence="1">
    <location>
        <begin position="876"/>
        <end position="900"/>
    </location>
</feature>
<name>A0A854QJE7_CRYNE</name>
<evidence type="ECO:0000313" key="4">
    <source>
        <dbReference type="EMBL" id="OXG28275.1"/>
    </source>
</evidence>
<dbReference type="InterPro" id="IPR052587">
    <property type="entry name" value="TELO2-interacting_protein_1"/>
</dbReference>
<evidence type="ECO:0000313" key="5">
    <source>
        <dbReference type="Proteomes" id="UP000199727"/>
    </source>
</evidence>
<dbReference type="InterPro" id="IPR057567">
    <property type="entry name" value="TPR_TTI1_C"/>
</dbReference>
<feature type="domain" description="TTI1 C-terminal TPR" evidence="3">
    <location>
        <begin position="860"/>
        <end position="1158"/>
    </location>
</feature>
<reference evidence="4 5" key="1">
    <citation type="submission" date="2017-06" db="EMBL/GenBank/DDBJ databases">
        <title>Global population genomics of the pathogenic fungus Cryptococcus neoformans var. grubii.</title>
        <authorList>
            <person name="Cuomo C."/>
            <person name="Litvintseva A."/>
            <person name="Chen Y."/>
            <person name="Young S."/>
            <person name="Zeng Q."/>
            <person name="Chapman S."/>
            <person name="Gujja S."/>
            <person name="Saif S."/>
            <person name="Birren B."/>
        </authorList>
    </citation>
    <scope>NUCLEOTIDE SEQUENCE [LARGE SCALE GENOMIC DNA]</scope>
    <source>
        <strain evidence="4 5">Tu259-1</strain>
    </source>
</reference>
<gene>
    <name evidence="4" type="ORF">C361_00973</name>
</gene>
<feature type="compositionally biased region" description="Acidic residues" evidence="1">
    <location>
        <begin position="939"/>
        <end position="948"/>
    </location>
</feature>
<dbReference type="PANTHER" id="PTHR18460">
    <property type="entry name" value="TEL2 INTERACTING PROTEIN 1 TTI1 FAMILY MEMBER"/>
    <property type="match status" value="1"/>
</dbReference>
<dbReference type="Pfam" id="PF24173">
    <property type="entry name" value="TPR_TTI1_N"/>
    <property type="match status" value="1"/>
</dbReference>
<feature type="region of interest" description="Disordered" evidence="1">
    <location>
        <begin position="931"/>
        <end position="950"/>
    </location>
</feature>
<dbReference type="Proteomes" id="UP000199727">
    <property type="component" value="Unassembled WGS sequence"/>
</dbReference>
<evidence type="ECO:0000256" key="1">
    <source>
        <dbReference type="SAM" id="MobiDB-lite"/>
    </source>
</evidence>
<proteinExistence type="predicted"/>
<dbReference type="InterPro" id="IPR049362">
    <property type="entry name" value="TTI1_rpt"/>
</dbReference>
<dbReference type="InterPro" id="IPR016024">
    <property type="entry name" value="ARM-type_fold"/>
</dbReference>
<dbReference type="Gene3D" id="1.25.10.10">
    <property type="entry name" value="Leucine-rich Repeat Variant"/>
    <property type="match status" value="2"/>
</dbReference>
<feature type="compositionally biased region" description="Basic and acidic residues" evidence="1">
    <location>
        <begin position="876"/>
        <end position="889"/>
    </location>
</feature>
<sequence>MSFLPARPSSSPSIHPIAARQARMNTFQKVKPICVALMGIAAQTPTPYSEHHKLIDKLYAAISTVPSSTIDPAVINYVLFPITNIMRQSNPACLPDNFLEAAFNLLTFMVGTWRKCDGGIDVIAWEQLWRFSVAAVGPKVVSREKDKGKGKEIGQEVQLNAVKLMAALLYPSTENPSTSYPSAVMLEKVANPKSPLLPTLFQTITLLLETVLPSPPYLQLQLSSLGLLRRLIQSYLPGKHQVLAALLPGTVSAMAKLINTEGKNLKGEAALESAGLIEIVVTLTLNDHDLQGLGVLRPPAEHLSQLAEEWEAANISTDESPPPSPAPSSTSIAPNPFPPLTASYLSFTATQLLSAIPPVLFTLVPHSSDLARTAASSLASSLIEKCSESLPLLRPRALTCLLLLSQDTFDPVRHDARRKLRRLLSTETSTLSPTLVDLLSDAVNSLPRLVTSQQDTKVDEIVRLVTAIAEASAELSRSRKHPARGNAIAELLGPNGNVERWSWALLDCLEFGKPSGWSAAAGTAERAARLGWEGGLSQSSNLLLMNGTADEQVEDEAEASRSFPRLPLRYVESEATAHRMGEMLSALGSAAEEAALYSVEYFVKFSKTNKRKHTVKAVSSLWVADRLLSGVMVSQLEGAEGKTSRATRKMAREVVKTVIAMEEDGEEEEEEDFGYDQEDASALIPIERTKGIDTLTTLLDRNPLPNSHTAAETRRLHLQAQQSLLTSLSLQSLSLSAHVLSSSFRPLLLTTLYIILSQLASPHLIVQSYASLTLSHVAQYTGYVSPAALVLDNVDYVINVVTQRLTYKRLSATAPLVLIAMIRLVGEPIVPLVHDVVDEIFDALDDYHGYETMASSLLAVLVTLIDVMSKKVKLEAEESDQERKKKAGEFSRIGKAPDPTGDFAEFGKWWEEKAQRSQEIVSEILERAPQHAWGKDEAVNEDQDEMTGENDAKMDEVEVPATRSQQVATRILTKALFFLTHRSPFLRSKVLSLIANSVPILALGSREPDLLPLIHDSWSSILNRLDDPEPYVVVEAAEVIASLCEHVGDFMSKRVLEHAWPRLLKLLNDQRELDRRSALARRGGMGTESSFTVSHRLHIAIFNVAIFVAREVPVADNVLWEMMLSFRAFIDDRVHEELRGKAMGLYVELGKRDGDALWIVLNGTLGNGVAGDAWEYLSRAKLNIERCASILLKAI</sequence>